<evidence type="ECO:0000259" key="6">
    <source>
        <dbReference type="PROSITE" id="PS50109"/>
    </source>
</evidence>
<dbReference type="GO" id="GO:0000155">
    <property type="term" value="F:phosphorelay sensor kinase activity"/>
    <property type="evidence" value="ECO:0007669"/>
    <property type="project" value="InterPro"/>
</dbReference>
<dbReference type="PROSITE" id="PS50109">
    <property type="entry name" value="HIS_KIN"/>
    <property type="match status" value="1"/>
</dbReference>
<dbReference type="PRINTS" id="PR00344">
    <property type="entry name" value="BCTRLSENSOR"/>
</dbReference>
<name>A0A9W6JPX0_9HYPH</name>
<comment type="catalytic activity">
    <reaction evidence="1">
        <text>ATP + protein L-histidine = ADP + protein N-phospho-L-histidine.</text>
        <dbReference type="EC" id="2.7.13.3"/>
    </reaction>
</comment>
<dbReference type="SUPFAM" id="SSF52172">
    <property type="entry name" value="CheY-like"/>
    <property type="match status" value="1"/>
</dbReference>
<dbReference type="InterPro" id="IPR001789">
    <property type="entry name" value="Sig_transdc_resp-reg_receiver"/>
</dbReference>
<dbReference type="Pfam" id="PF02518">
    <property type="entry name" value="HATPase_c"/>
    <property type="match status" value="1"/>
</dbReference>
<evidence type="ECO:0000256" key="3">
    <source>
        <dbReference type="ARBA" id="ARBA00022553"/>
    </source>
</evidence>
<evidence type="ECO:0000313" key="8">
    <source>
        <dbReference type="EMBL" id="GLK81601.1"/>
    </source>
</evidence>
<keyword evidence="8" id="KW-0808">Transferase</keyword>
<proteinExistence type="predicted"/>
<feature type="modified residue" description="4-aspartylphosphate" evidence="5">
    <location>
        <position position="293"/>
    </location>
</feature>
<dbReference type="InterPro" id="IPR036097">
    <property type="entry name" value="HisK_dim/P_sf"/>
</dbReference>
<dbReference type="Pfam" id="PF00072">
    <property type="entry name" value="Response_reg"/>
    <property type="match status" value="1"/>
</dbReference>
<dbReference type="Proteomes" id="UP001143309">
    <property type="component" value="Unassembled WGS sequence"/>
</dbReference>
<dbReference type="SMART" id="SM00388">
    <property type="entry name" value="HisKA"/>
    <property type="match status" value="1"/>
</dbReference>
<dbReference type="InterPro" id="IPR005467">
    <property type="entry name" value="His_kinase_dom"/>
</dbReference>
<dbReference type="RefSeq" id="WP_271202076.1">
    <property type="nucleotide sequence ID" value="NZ_BSFL01000004.1"/>
</dbReference>
<dbReference type="InterPro" id="IPR003661">
    <property type="entry name" value="HisK_dim/P_dom"/>
</dbReference>
<feature type="domain" description="Response regulatory" evidence="7">
    <location>
        <begin position="244"/>
        <end position="361"/>
    </location>
</feature>
<keyword evidence="4" id="KW-0902">Two-component regulatory system</keyword>
<dbReference type="InterPro" id="IPR003594">
    <property type="entry name" value="HATPase_dom"/>
</dbReference>
<keyword evidence="9" id="KW-1185">Reference proteome</keyword>
<comment type="caution">
    <text evidence="8">The sequence shown here is derived from an EMBL/GenBank/DDBJ whole genome shotgun (WGS) entry which is preliminary data.</text>
</comment>
<dbReference type="Gene3D" id="1.10.287.130">
    <property type="match status" value="1"/>
</dbReference>
<protein>
    <recommendedName>
        <fullName evidence="2">histidine kinase</fullName>
        <ecNumber evidence="2">2.7.13.3</ecNumber>
    </recommendedName>
</protein>
<dbReference type="Pfam" id="PF00512">
    <property type="entry name" value="HisKA"/>
    <property type="match status" value="1"/>
</dbReference>
<keyword evidence="3 5" id="KW-0597">Phosphoprotein</keyword>
<keyword evidence="8" id="KW-0418">Kinase</keyword>
<accession>A0A9W6JPX0</accession>
<dbReference type="Gene3D" id="3.40.50.2300">
    <property type="match status" value="1"/>
</dbReference>
<dbReference type="PROSITE" id="PS50110">
    <property type="entry name" value="RESPONSE_REGULATORY"/>
    <property type="match status" value="1"/>
</dbReference>
<evidence type="ECO:0000313" key="9">
    <source>
        <dbReference type="Proteomes" id="UP001143309"/>
    </source>
</evidence>
<dbReference type="SMART" id="SM00448">
    <property type="entry name" value="REC"/>
    <property type="match status" value="1"/>
</dbReference>
<organism evidence="8 9">
    <name type="scientific">Methylopila turkensis</name>
    <dbReference type="NCBI Taxonomy" id="1437816"/>
    <lineage>
        <taxon>Bacteria</taxon>
        <taxon>Pseudomonadati</taxon>
        <taxon>Pseudomonadota</taxon>
        <taxon>Alphaproteobacteria</taxon>
        <taxon>Hyphomicrobiales</taxon>
        <taxon>Methylopilaceae</taxon>
        <taxon>Methylopila</taxon>
    </lineage>
</organism>
<sequence>MTATASLFDDRDAPDPARRIAVAAHEIRTPLGGILALAELLLAEELSETARGHASALKASAEHLLGVASTLLGVAERAPKAQELDVDAFLARVAPPIAARAALQGVGFRVTRGPGVPDRVLADEGALRQIVDNLADNALRATERGAVELALERVEGDAASVTLRLSVRDTGRGLGDEPQRLFEPFVQGAESRGAAGLGLALVAELAASMDGQAEAVNRPAGGAEVGVVLRLGAARPAPAAPSPHVLVAEDNAINRRVIGTLLDHFGLSCDMVTDGEAAVTAVARGGYDLVLMDATMPRLDGLAATRAIRALPAPASAIRIVGVTARAFEDEITAFERAGVDAVVVKPLSVAELWAAIAPAAPARAKAG</sequence>
<dbReference type="InterPro" id="IPR004358">
    <property type="entry name" value="Sig_transdc_His_kin-like_C"/>
</dbReference>
<dbReference type="SUPFAM" id="SSF47384">
    <property type="entry name" value="Homodimeric domain of signal transducing histidine kinase"/>
    <property type="match status" value="1"/>
</dbReference>
<dbReference type="PANTHER" id="PTHR45339">
    <property type="entry name" value="HYBRID SIGNAL TRANSDUCTION HISTIDINE KINASE J"/>
    <property type="match status" value="1"/>
</dbReference>
<dbReference type="CDD" id="cd17546">
    <property type="entry name" value="REC_hyHK_CKI1_RcsC-like"/>
    <property type="match status" value="1"/>
</dbReference>
<evidence type="ECO:0000259" key="7">
    <source>
        <dbReference type="PROSITE" id="PS50110"/>
    </source>
</evidence>
<feature type="domain" description="Histidine kinase" evidence="6">
    <location>
        <begin position="22"/>
        <end position="233"/>
    </location>
</feature>
<evidence type="ECO:0000256" key="4">
    <source>
        <dbReference type="ARBA" id="ARBA00023012"/>
    </source>
</evidence>
<reference evidence="8" key="1">
    <citation type="journal article" date="2014" name="Int. J. Syst. Evol. Microbiol.">
        <title>Complete genome sequence of Corynebacterium casei LMG S-19264T (=DSM 44701T), isolated from a smear-ripened cheese.</title>
        <authorList>
            <consortium name="US DOE Joint Genome Institute (JGI-PGF)"/>
            <person name="Walter F."/>
            <person name="Albersmeier A."/>
            <person name="Kalinowski J."/>
            <person name="Ruckert C."/>
        </authorList>
    </citation>
    <scope>NUCLEOTIDE SEQUENCE</scope>
    <source>
        <strain evidence="8">VKM B-2748</strain>
    </source>
</reference>
<evidence type="ECO:0000256" key="5">
    <source>
        <dbReference type="PROSITE-ProRule" id="PRU00169"/>
    </source>
</evidence>
<dbReference type="SUPFAM" id="SSF55874">
    <property type="entry name" value="ATPase domain of HSP90 chaperone/DNA topoisomerase II/histidine kinase"/>
    <property type="match status" value="1"/>
</dbReference>
<dbReference type="EC" id="2.7.13.3" evidence="2"/>
<evidence type="ECO:0000256" key="1">
    <source>
        <dbReference type="ARBA" id="ARBA00000085"/>
    </source>
</evidence>
<evidence type="ECO:0000256" key="2">
    <source>
        <dbReference type="ARBA" id="ARBA00012438"/>
    </source>
</evidence>
<reference evidence="8" key="2">
    <citation type="submission" date="2023-01" db="EMBL/GenBank/DDBJ databases">
        <authorList>
            <person name="Sun Q."/>
            <person name="Evtushenko L."/>
        </authorList>
    </citation>
    <scope>NUCLEOTIDE SEQUENCE</scope>
    <source>
        <strain evidence="8">VKM B-2748</strain>
    </source>
</reference>
<gene>
    <name evidence="8" type="ORF">GCM10008174_33420</name>
</gene>
<dbReference type="AlphaFoldDB" id="A0A9W6JPX0"/>
<dbReference type="InterPro" id="IPR011006">
    <property type="entry name" value="CheY-like_superfamily"/>
</dbReference>
<dbReference type="InterPro" id="IPR036890">
    <property type="entry name" value="HATPase_C_sf"/>
</dbReference>
<dbReference type="EMBL" id="BSFL01000004">
    <property type="protein sequence ID" value="GLK81601.1"/>
    <property type="molecule type" value="Genomic_DNA"/>
</dbReference>
<dbReference type="SMART" id="SM00387">
    <property type="entry name" value="HATPase_c"/>
    <property type="match status" value="1"/>
</dbReference>
<dbReference type="Gene3D" id="3.30.565.10">
    <property type="entry name" value="Histidine kinase-like ATPase, C-terminal domain"/>
    <property type="match status" value="1"/>
</dbReference>
<dbReference type="PANTHER" id="PTHR45339:SF1">
    <property type="entry name" value="HYBRID SIGNAL TRANSDUCTION HISTIDINE KINASE J"/>
    <property type="match status" value="1"/>
</dbReference>